<feature type="compositionally biased region" description="Pro residues" evidence="1">
    <location>
        <begin position="338"/>
        <end position="348"/>
    </location>
</feature>
<proteinExistence type="predicted"/>
<dbReference type="PANTHER" id="PTHR36911">
    <property type="entry name" value="LIM ZINC-BINDING DOMAIN-CONTAINING PROTEIN-RELATED"/>
    <property type="match status" value="1"/>
</dbReference>
<feature type="compositionally biased region" description="Low complexity" evidence="1">
    <location>
        <begin position="349"/>
        <end position="364"/>
    </location>
</feature>
<feature type="compositionally biased region" description="Low complexity" evidence="1">
    <location>
        <begin position="50"/>
        <end position="71"/>
    </location>
</feature>
<evidence type="ECO:0000256" key="2">
    <source>
        <dbReference type="SAM" id="Phobius"/>
    </source>
</evidence>
<feature type="non-terminal residue" evidence="3">
    <location>
        <position position="1"/>
    </location>
</feature>
<keyword evidence="2" id="KW-0472">Membrane</keyword>
<accession>A0A818U3P3</accession>
<dbReference type="Proteomes" id="UP000663874">
    <property type="component" value="Unassembled WGS sequence"/>
</dbReference>
<feature type="region of interest" description="Disordered" evidence="1">
    <location>
        <begin position="171"/>
        <end position="219"/>
    </location>
</feature>
<feature type="non-terminal residue" evidence="3">
    <location>
        <position position="476"/>
    </location>
</feature>
<protein>
    <submittedName>
        <fullName evidence="3">Uncharacterized protein</fullName>
    </submittedName>
</protein>
<comment type="caution">
    <text evidence="3">The sequence shown here is derived from an EMBL/GenBank/DDBJ whole genome shotgun (WGS) entry which is preliminary data.</text>
</comment>
<feature type="transmembrane region" description="Helical" evidence="2">
    <location>
        <begin position="445"/>
        <end position="463"/>
    </location>
</feature>
<name>A0A818U3P3_9BILA</name>
<feature type="region of interest" description="Disordered" evidence="1">
    <location>
        <begin position="245"/>
        <end position="290"/>
    </location>
</feature>
<keyword evidence="2" id="KW-0812">Transmembrane</keyword>
<dbReference type="AlphaFoldDB" id="A0A818U3P3"/>
<dbReference type="PANTHER" id="PTHR36911:SF1">
    <property type="entry name" value="LIM ZINC-BINDING DOMAIN-CONTAINING PROTEIN"/>
    <property type="match status" value="1"/>
</dbReference>
<feature type="region of interest" description="Disordered" evidence="1">
    <location>
        <begin position="50"/>
        <end position="73"/>
    </location>
</feature>
<organism evidence="3 4">
    <name type="scientific">Rotaria sordida</name>
    <dbReference type="NCBI Taxonomy" id="392033"/>
    <lineage>
        <taxon>Eukaryota</taxon>
        <taxon>Metazoa</taxon>
        <taxon>Spiralia</taxon>
        <taxon>Gnathifera</taxon>
        <taxon>Rotifera</taxon>
        <taxon>Eurotatoria</taxon>
        <taxon>Bdelloidea</taxon>
        <taxon>Philodinida</taxon>
        <taxon>Philodinidae</taxon>
        <taxon>Rotaria</taxon>
    </lineage>
</organism>
<dbReference type="EMBL" id="CAJOBE010000860">
    <property type="protein sequence ID" value="CAF3692913.1"/>
    <property type="molecule type" value="Genomic_DNA"/>
</dbReference>
<feature type="compositionally biased region" description="Low complexity" evidence="1">
    <location>
        <begin position="245"/>
        <end position="281"/>
    </location>
</feature>
<feature type="compositionally biased region" description="Polar residues" evidence="1">
    <location>
        <begin position="1"/>
        <end position="10"/>
    </location>
</feature>
<evidence type="ECO:0000313" key="3">
    <source>
        <dbReference type="EMBL" id="CAF3692913.1"/>
    </source>
</evidence>
<feature type="region of interest" description="Disordered" evidence="1">
    <location>
        <begin position="1"/>
        <end position="20"/>
    </location>
</feature>
<sequence>MESIEQTSSNPKRKLGNVDDGEHFYSFDIEHEQSTKSFCCHSPTLTINSNSNNNNNNNNNNNINNNNNNNNTLTNYQQTTKIIQEFNIQQLTTSDITVSSTINIKSTPKQQMKISNNDLLSEADFQRVVQDITPADRDLFDEFLNSIKQKTDDYLFLSSFDDLPLSSQEQDTISKRHSSPSLSLPSQTSSIISTDRRRNSIPRGSSTIHYSPHSMPITNRSTPPIAAAQTLKQMAVQHQQRIMYNQQQQQQQQQITSSYSNYPYNNNNNNNSTRQYYQQSQISSENDTNLNPTSYYQPMCYSPAQQITMSGYNHHSQQHSNIYGIQNYSYQTSSSFYQPPPPPPPPLPQQQQQQSQQISTSSYSVANYSPSNGLLSTATTLPSSTFYSQDDNLPILDLQQHDSELEMELIPRQISIGIDSSSIASPTSTPSSSTKSPLHFMRSSLTVWFIPLLFALATFYMYILSTNAPPLDKESD</sequence>
<gene>
    <name evidence="3" type="ORF">FNK824_LOCUS8634</name>
</gene>
<feature type="region of interest" description="Disordered" evidence="1">
    <location>
        <begin position="332"/>
        <end position="364"/>
    </location>
</feature>
<evidence type="ECO:0000256" key="1">
    <source>
        <dbReference type="SAM" id="MobiDB-lite"/>
    </source>
</evidence>
<feature type="compositionally biased region" description="Low complexity" evidence="1">
    <location>
        <begin position="179"/>
        <end position="193"/>
    </location>
</feature>
<keyword evidence="2" id="KW-1133">Transmembrane helix</keyword>
<reference evidence="3" key="1">
    <citation type="submission" date="2021-02" db="EMBL/GenBank/DDBJ databases">
        <authorList>
            <person name="Nowell W R."/>
        </authorList>
    </citation>
    <scope>NUCLEOTIDE SEQUENCE</scope>
</reference>
<evidence type="ECO:0000313" key="4">
    <source>
        <dbReference type="Proteomes" id="UP000663874"/>
    </source>
</evidence>